<dbReference type="Proteomes" id="UP001055286">
    <property type="component" value="Unassembled WGS sequence"/>
</dbReference>
<evidence type="ECO:0000256" key="1">
    <source>
        <dbReference type="SAM" id="MobiDB-lite"/>
    </source>
</evidence>
<reference evidence="2" key="2">
    <citation type="submission" date="2021-08" db="EMBL/GenBank/DDBJ databases">
        <authorList>
            <person name="Tani A."/>
            <person name="Ola A."/>
            <person name="Ogura Y."/>
            <person name="Katsura K."/>
            <person name="Hayashi T."/>
        </authorList>
    </citation>
    <scope>NUCLEOTIDE SEQUENCE</scope>
    <source>
        <strain evidence="2">JCM 32048</strain>
    </source>
</reference>
<comment type="caution">
    <text evidence="2">The sequence shown here is derived from an EMBL/GenBank/DDBJ whole genome shotgun (WGS) entry which is preliminary data.</text>
</comment>
<proteinExistence type="predicted"/>
<feature type="compositionally biased region" description="Basic and acidic residues" evidence="1">
    <location>
        <begin position="100"/>
        <end position="111"/>
    </location>
</feature>
<sequence>MTDHETYVRHCLDHIASLADQAYEDMTGDWRETSEAYELLKVDLARHERERAAWRVALERDYLDPLWRRLVDAHLDGEARKAARPALWKPLSPPGPAPEPRPRPAGQDRPEAAPPGARAVGVAPDPEGIHTLG</sequence>
<protein>
    <submittedName>
        <fullName evidence="2">Uncharacterized protein</fullName>
    </submittedName>
</protein>
<dbReference type="AlphaFoldDB" id="A0AA37HHS5"/>
<reference evidence="2" key="1">
    <citation type="journal article" date="2016" name="Front. Microbiol.">
        <title>Genome Sequence of the Piezophilic, Mesophilic Sulfate-Reducing Bacterium Desulfovibrio indicus J2T.</title>
        <authorList>
            <person name="Cao J."/>
            <person name="Maignien L."/>
            <person name="Shao Z."/>
            <person name="Alain K."/>
            <person name="Jebbar M."/>
        </authorList>
    </citation>
    <scope>NUCLEOTIDE SEQUENCE</scope>
    <source>
        <strain evidence="2">JCM 32048</strain>
    </source>
</reference>
<feature type="compositionally biased region" description="Low complexity" evidence="1">
    <location>
        <begin position="114"/>
        <end position="126"/>
    </location>
</feature>
<keyword evidence="3" id="KW-1185">Reference proteome</keyword>
<gene>
    <name evidence="2" type="ORF">MPEAHAMD_5976</name>
</gene>
<name>A0AA37HHS5_9HYPH</name>
<evidence type="ECO:0000313" key="2">
    <source>
        <dbReference type="EMBL" id="GJD65781.1"/>
    </source>
</evidence>
<evidence type="ECO:0000313" key="3">
    <source>
        <dbReference type="Proteomes" id="UP001055286"/>
    </source>
</evidence>
<dbReference type="RefSeq" id="WP_099902250.1">
    <property type="nucleotide sequence ID" value="NZ_BPQJ01000047.1"/>
</dbReference>
<feature type="region of interest" description="Disordered" evidence="1">
    <location>
        <begin position="82"/>
        <end position="133"/>
    </location>
</feature>
<organism evidence="2 3">
    <name type="scientific">Methylobacterium frigidaeris</name>
    <dbReference type="NCBI Taxonomy" id="2038277"/>
    <lineage>
        <taxon>Bacteria</taxon>
        <taxon>Pseudomonadati</taxon>
        <taxon>Pseudomonadota</taxon>
        <taxon>Alphaproteobacteria</taxon>
        <taxon>Hyphomicrobiales</taxon>
        <taxon>Methylobacteriaceae</taxon>
        <taxon>Methylobacterium</taxon>
    </lineage>
</organism>
<accession>A0AA37HHS5</accession>
<dbReference type="EMBL" id="BPQJ01000047">
    <property type="protein sequence ID" value="GJD65781.1"/>
    <property type="molecule type" value="Genomic_DNA"/>
</dbReference>